<dbReference type="Gene3D" id="3.90.180.10">
    <property type="entry name" value="Medium-chain alcohol dehydrogenases, catalytic domain"/>
    <property type="match status" value="1"/>
</dbReference>
<dbReference type="RefSeq" id="WP_166387171.1">
    <property type="nucleotide sequence ID" value="NZ_BAAATT010000018.1"/>
</dbReference>
<comment type="caution">
    <text evidence="1">The sequence shown here is derived from an EMBL/GenBank/DDBJ whole genome shotgun (WGS) entry which is preliminary data.</text>
</comment>
<evidence type="ECO:0000313" key="1">
    <source>
        <dbReference type="EMBL" id="GIG18708.1"/>
    </source>
</evidence>
<evidence type="ECO:0008006" key="3">
    <source>
        <dbReference type="Google" id="ProtNLM"/>
    </source>
</evidence>
<gene>
    <name evidence="1" type="ORF">Cme02nite_70400</name>
</gene>
<protein>
    <recommendedName>
        <fullName evidence="3">Zinc-binding dehydrogenase</fullName>
    </recommendedName>
</protein>
<organism evidence="1 2">
    <name type="scientific">Catellatospora methionotrophica</name>
    <dbReference type="NCBI Taxonomy" id="121620"/>
    <lineage>
        <taxon>Bacteria</taxon>
        <taxon>Bacillati</taxon>
        <taxon>Actinomycetota</taxon>
        <taxon>Actinomycetes</taxon>
        <taxon>Micromonosporales</taxon>
        <taxon>Micromonosporaceae</taxon>
        <taxon>Catellatospora</taxon>
    </lineage>
</organism>
<name>A0A8J3PJQ3_9ACTN</name>
<keyword evidence="2" id="KW-1185">Reference proteome</keyword>
<reference evidence="1" key="1">
    <citation type="submission" date="2021-01" db="EMBL/GenBank/DDBJ databases">
        <title>Whole genome shotgun sequence of Catellatospora methionotrophica NBRC 14553.</title>
        <authorList>
            <person name="Komaki H."/>
            <person name="Tamura T."/>
        </authorList>
    </citation>
    <scope>NUCLEOTIDE SEQUENCE</scope>
    <source>
        <strain evidence="1">NBRC 14553</strain>
    </source>
</reference>
<accession>A0A8J3PJQ3</accession>
<sequence>MYAGTRAAPAGGHRLGAVRRVLAPGGVYLSSGGAGGRLSPVIERTLPLSETPDVLRALETDHARAKIVLVVPEH</sequence>
<dbReference type="Proteomes" id="UP000660339">
    <property type="component" value="Unassembled WGS sequence"/>
</dbReference>
<evidence type="ECO:0000313" key="2">
    <source>
        <dbReference type="Proteomes" id="UP000660339"/>
    </source>
</evidence>
<dbReference type="AlphaFoldDB" id="A0A8J3PJQ3"/>
<proteinExistence type="predicted"/>
<dbReference type="EMBL" id="BONJ01000043">
    <property type="protein sequence ID" value="GIG18708.1"/>
    <property type="molecule type" value="Genomic_DNA"/>
</dbReference>